<keyword evidence="2" id="KW-1185">Reference proteome</keyword>
<dbReference type="Proteomes" id="UP001060170">
    <property type="component" value="Chromosome 9"/>
</dbReference>
<evidence type="ECO:0000313" key="1">
    <source>
        <dbReference type="EMBL" id="KAI7947189.1"/>
    </source>
</evidence>
<accession>A0ACC0E696</accession>
<reference evidence="2" key="2">
    <citation type="journal article" date="2018" name="Mol. Plant Microbe Interact.">
        <title>Genome sequence resources for the wheat stripe rust pathogen (Puccinia striiformis f. sp. tritici) and the barley stripe rust pathogen (Puccinia striiformis f. sp. hordei).</title>
        <authorList>
            <person name="Xia C."/>
            <person name="Wang M."/>
            <person name="Yin C."/>
            <person name="Cornejo O.E."/>
            <person name="Hulbert S.H."/>
            <person name="Chen X."/>
        </authorList>
    </citation>
    <scope>NUCLEOTIDE SEQUENCE [LARGE SCALE GENOMIC DNA]</scope>
    <source>
        <strain evidence="2">93-210</strain>
    </source>
</reference>
<comment type="caution">
    <text evidence="1">The sequence shown here is derived from an EMBL/GenBank/DDBJ whole genome shotgun (WGS) entry which is preliminary data.</text>
</comment>
<reference evidence="2" key="1">
    <citation type="journal article" date="2018" name="BMC Genomics">
        <title>Genomic insights into host adaptation between the wheat stripe rust pathogen (Puccinia striiformis f. sp. tritici) and the barley stripe rust pathogen (Puccinia striiformis f. sp. hordei).</title>
        <authorList>
            <person name="Xia C."/>
            <person name="Wang M."/>
            <person name="Yin C."/>
            <person name="Cornejo O.E."/>
            <person name="Hulbert S.H."/>
            <person name="Chen X."/>
        </authorList>
    </citation>
    <scope>NUCLEOTIDE SEQUENCE [LARGE SCALE GENOMIC DNA]</scope>
    <source>
        <strain evidence="2">93-210</strain>
    </source>
</reference>
<protein>
    <submittedName>
        <fullName evidence="1">Uncharacterized protein</fullName>
    </submittedName>
</protein>
<proteinExistence type="predicted"/>
<sequence length="135" mass="15718">LSTAADFRGMTTTMTADRQLKRIRMEGDSRPTTSQALTIRNPRNNPSVDGVKRPDPPLPIRDYFDYCHISDDMVEKYLVPFCEAEYIDRYELFNDFEVKYKYTGSDYAWPSGLIAIIKNNVDGYKKYLQALKDRQ</sequence>
<reference evidence="1 2" key="3">
    <citation type="journal article" date="2022" name="Microbiol. Spectr.">
        <title>Folding features and dynamics of 3D genome architecture in plant fungal pathogens.</title>
        <authorList>
            <person name="Xia C."/>
        </authorList>
    </citation>
    <scope>NUCLEOTIDE SEQUENCE [LARGE SCALE GENOMIC DNA]</scope>
    <source>
        <strain evidence="1 2">93-210</strain>
    </source>
</reference>
<name>A0ACC0E696_9BASI</name>
<dbReference type="EMBL" id="CM045873">
    <property type="protein sequence ID" value="KAI7947189.1"/>
    <property type="molecule type" value="Genomic_DNA"/>
</dbReference>
<feature type="non-terminal residue" evidence="1">
    <location>
        <position position="1"/>
    </location>
</feature>
<organism evidence="1 2">
    <name type="scientific">Puccinia striiformis f. sp. tritici</name>
    <dbReference type="NCBI Taxonomy" id="168172"/>
    <lineage>
        <taxon>Eukaryota</taxon>
        <taxon>Fungi</taxon>
        <taxon>Dikarya</taxon>
        <taxon>Basidiomycota</taxon>
        <taxon>Pucciniomycotina</taxon>
        <taxon>Pucciniomycetes</taxon>
        <taxon>Pucciniales</taxon>
        <taxon>Pucciniaceae</taxon>
        <taxon>Puccinia</taxon>
    </lineage>
</organism>
<evidence type="ECO:0000313" key="2">
    <source>
        <dbReference type="Proteomes" id="UP001060170"/>
    </source>
</evidence>
<gene>
    <name evidence="1" type="ORF">MJO28_009097</name>
</gene>